<dbReference type="GO" id="GO:0000166">
    <property type="term" value="F:nucleotide binding"/>
    <property type="evidence" value="ECO:0007669"/>
    <property type="project" value="InterPro"/>
</dbReference>
<keyword evidence="1" id="KW-0560">Oxidoreductase</keyword>
<evidence type="ECO:0000259" key="2">
    <source>
        <dbReference type="Pfam" id="PF01408"/>
    </source>
</evidence>
<organism evidence="4 5">
    <name type="scientific">Paenibacillus faecis</name>
    <dbReference type="NCBI Taxonomy" id="862114"/>
    <lineage>
        <taxon>Bacteria</taxon>
        <taxon>Bacillati</taxon>
        <taxon>Bacillota</taxon>
        <taxon>Bacilli</taxon>
        <taxon>Bacillales</taxon>
        <taxon>Paenibacillaceae</taxon>
        <taxon>Paenibacillus</taxon>
    </lineage>
</organism>
<accession>A0A5D0CSH5</accession>
<dbReference type="Pfam" id="PF22725">
    <property type="entry name" value="GFO_IDH_MocA_C3"/>
    <property type="match status" value="1"/>
</dbReference>
<dbReference type="GO" id="GO:0016491">
    <property type="term" value="F:oxidoreductase activity"/>
    <property type="evidence" value="ECO:0007669"/>
    <property type="project" value="UniProtKB-KW"/>
</dbReference>
<dbReference type="Gene3D" id="3.30.360.10">
    <property type="entry name" value="Dihydrodipicolinate Reductase, domain 2"/>
    <property type="match status" value="1"/>
</dbReference>
<proteinExistence type="predicted"/>
<evidence type="ECO:0000313" key="5">
    <source>
        <dbReference type="Proteomes" id="UP000325218"/>
    </source>
</evidence>
<dbReference type="SUPFAM" id="SSF51735">
    <property type="entry name" value="NAD(P)-binding Rossmann-fold domains"/>
    <property type="match status" value="1"/>
</dbReference>
<dbReference type="OrthoDB" id="9815825at2"/>
<dbReference type="InterPro" id="IPR000683">
    <property type="entry name" value="Gfo/Idh/MocA-like_OxRdtase_N"/>
</dbReference>
<dbReference type="AlphaFoldDB" id="A0A5D0CSH5"/>
<comment type="caution">
    <text evidence="4">The sequence shown here is derived from an EMBL/GenBank/DDBJ whole genome shotgun (WGS) entry which is preliminary data.</text>
</comment>
<dbReference type="Pfam" id="PF01408">
    <property type="entry name" value="GFO_IDH_MocA"/>
    <property type="match status" value="1"/>
</dbReference>
<dbReference type="InterPro" id="IPR036291">
    <property type="entry name" value="NAD(P)-bd_dom_sf"/>
</dbReference>
<dbReference type="EMBL" id="VSDO01000002">
    <property type="protein sequence ID" value="TYA12929.1"/>
    <property type="molecule type" value="Genomic_DNA"/>
</dbReference>
<evidence type="ECO:0000313" key="4">
    <source>
        <dbReference type="EMBL" id="TYA12929.1"/>
    </source>
</evidence>
<keyword evidence="5" id="KW-1185">Reference proteome</keyword>
<dbReference type="InterPro" id="IPR050463">
    <property type="entry name" value="Gfo/Idh/MocA_oxidrdct_glycsds"/>
</dbReference>
<dbReference type="InterPro" id="IPR055170">
    <property type="entry name" value="GFO_IDH_MocA-like_dom"/>
</dbReference>
<dbReference type="PANTHER" id="PTHR43818:SF11">
    <property type="entry name" value="BCDNA.GH03377"/>
    <property type="match status" value="1"/>
</dbReference>
<gene>
    <name evidence="4" type="ORF">FRY98_09535</name>
</gene>
<evidence type="ECO:0000256" key="1">
    <source>
        <dbReference type="ARBA" id="ARBA00023002"/>
    </source>
</evidence>
<dbReference type="RefSeq" id="WP_148451530.1">
    <property type="nucleotide sequence ID" value="NZ_VSDO01000002.1"/>
</dbReference>
<sequence length="375" mass="40985">MQKIKIGLIGAGQIGKMHLDQYQQIPAVEVAAVCDVHAEEAKRVAAAYGIPRVYTDFRELLREEELAAVDVCLHNNLHQPVTSAALEAGKHVYCEKPIAGSYKDGLKMVEDAERCGRMLHIQLAKLYDAETWAAKQLIDAGKLGKLYHARSTGFRRRGRPFVDGYGTAAFTRKETAGGGAIYDMGVYHISRMLYLLGNPEVQRVSGQTYQEMAMDEARRNLSGFNVEEMGAGFVRFAGGVTLDIIESWALHLGGLEGSAIAGSEGGVRFSGAVSESASNAFSYHTTIADLDMDCRVDLEQALLRHRRLSEFPDAYASSQHHWAAALSGQVPLLPTAQIALNTMLISEGLYLSHQRGREVSAEEIKEASVSTVIKI</sequence>
<evidence type="ECO:0000259" key="3">
    <source>
        <dbReference type="Pfam" id="PF22725"/>
    </source>
</evidence>
<dbReference type="Gene3D" id="3.40.50.720">
    <property type="entry name" value="NAD(P)-binding Rossmann-like Domain"/>
    <property type="match status" value="1"/>
</dbReference>
<protein>
    <submittedName>
        <fullName evidence="4">Gfo/Idh/MocA family oxidoreductase</fullName>
    </submittedName>
</protein>
<feature type="domain" description="Gfo/Idh/MocA-like oxidoreductase N-terminal" evidence="2">
    <location>
        <begin position="4"/>
        <end position="121"/>
    </location>
</feature>
<dbReference type="SUPFAM" id="SSF55347">
    <property type="entry name" value="Glyceraldehyde-3-phosphate dehydrogenase-like, C-terminal domain"/>
    <property type="match status" value="1"/>
</dbReference>
<name>A0A5D0CSH5_9BACL</name>
<dbReference type="PANTHER" id="PTHR43818">
    <property type="entry name" value="BCDNA.GH03377"/>
    <property type="match status" value="1"/>
</dbReference>
<reference evidence="4 5" key="1">
    <citation type="submission" date="2019-08" db="EMBL/GenBank/DDBJ databases">
        <title>Genome sequencing of Paenibacillus faecis DSM 23593(T).</title>
        <authorList>
            <person name="Kook J.-K."/>
            <person name="Park S.-N."/>
            <person name="Lim Y.K."/>
        </authorList>
    </citation>
    <scope>NUCLEOTIDE SEQUENCE [LARGE SCALE GENOMIC DNA]</scope>
    <source>
        <strain evidence="4 5">DSM 23593</strain>
    </source>
</reference>
<dbReference type="Proteomes" id="UP000325218">
    <property type="component" value="Unassembled WGS sequence"/>
</dbReference>
<feature type="domain" description="GFO/IDH/MocA-like oxidoreductase" evidence="3">
    <location>
        <begin position="133"/>
        <end position="267"/>
    </location>
</feature>